<gene>
    <name evidence="2" type="ORF">J116_003000</name>
</gene>
<dbReference type="AlphaFoldDB" id="A0A1D3DMP2"/>
<evidence type="ECO:0000256" key="1">
    <source>
        <dbReference type="SAM" id="Phobius"/>
    </source>
</evidence>
<dbReference type="EMBL" id="ASHX02000001">
    <property type="protein sequence ID" value="OEJ93580.1"/>
    <property type="molecule type" value="Genomic_DNA"/>
</dbReference>
<dbReference type="RefSeq" id="WP_023590839.1">
    <property type="nucleotide sequence ID" value="NZ_ASHX02000001.1"/>
</dbReference>
<proteinExistence type="predicted"/>
<sequence>MSQTLLAGLSRTTEPQVMLRRFLGLDAVVTGANGVAYVAASGPLGRLLGVDAPLLSGLGVFLVVFAAAVGVLASRRAPAARAVTAVVDANVLWAVLSLVALFAWLEPSTAGAVWIPAQALTVAGFAVLQWSALRAGR</sequence>
<dbReference type="STRING" id="1306406.J116_003000"/>
<keyword evidence="1" id="KW-1133">Transmembrane helix</keyword>
<reference evidence="2 3" key="1">
    <citation type="journal article" date="2013" name="Genome Announc.">
        <title>Genome Sequence of Streptomyces violaceusniger Strain SPC6, a Halotolerant Streptomycete That Exhibits Rapid Growth and Development.</title>
        <authorList>
            <person name="Chen X."/>
            <person name="Zhang B."/>
            <person name="Zhang W."/>
            <person name="Wu X."/>
            <person name="Zhang M."/>
            <person name="Chen T."/>
            <person name="Liu G."/>
            <person name="Dyson P."/>
        </authorList>
    </citation>
    <scope>NUCLEOTIDE SEQUENCE [LARGE SCALE GENOMIC DNA]</scope>
    <source>
        <strain evidence="2 3">SPC6</strain>
    </source>
</reference>
<feature type="transmembrane region" description="Helical" evidence="1">
    <location>
        <begin position="52"/>
        <end position="73"/>
    </location>
</feature>
<keyword evidence="3" id="KW-1185">Reference proteome</keyword>
<dbReference type="Proteomes" id="UP000095329">
    <property type="component" value="Unassembled WGS sequence"/>
</dbReference>
<organism evidence="2 3">
    <name type="scientific">Streptomyces thermolilacinus SPC6</name>
    <dbReference type="NCBI Taxonomy" id="1306406"/>
    <lineage>
        <taxon>Bacteria</taxon>
        <taxon>Bacillati</taxon>
        <taxon>Actinomycetota</taxon>
        <taxon>Actinomycetes</taxon>
        <taxon>Kitasatosporales</taxon>
        <taxon>Streptomycetaceae</taxon>
        <taxon>Streptomyces</taxon>
    </lineage>
</organism>
<comment type="caution">
    <text evidence="2">The sequence shown here is derived from an EMBL/GenBank/DDBJ whole genome shotgun (WGS) entry which is preliminary data.</text>
</comment>
<feature type="transmembrane region" description="Helical" evidence="1">
    <location>
        <begin position="21"/>
        <end position="40"/>
    </location>
</feature>
<dbReference type="OrthoDB" id="5198675at2"/>
<feature type="transmembrane region" description="Helical" evidence="1">
    <location>
        <begin position="85"/>
        <end position="105"/>
    </location>
</feature>
<keyword evidence="1" id="KW-0812">Transmembrane</keyword>
<keyword evidence="1" id="KW-0472">Membrane</keyword>
<accession>A0A1D3DMP2</accession>
<protein>
    <recommendedName>
        <fullName evidence="4">Integral membrane protein</fullName>
    </recommendedName>
</protein>
<evidence type="ECO:0000313" key="3">
    <source>
        <dbReference type="Proteomes" id="UP000095329"/>
    </source>
</evidence>
<evidence type="ECO:0008006" key="4">
    <source>
        <dbReference type="Google" id="ProtNLM"/>
    </source>
</evidence>
<feature type="transmembrane region" description="Helical" evidence="1">
    <location>
        <begin position="111"/>
        <end position="133"/>
    </location>
</feature>
<dbReference type="eggNOG" id="ENOG50331CU">
    <property type="taxonomic scope" value="Bacteria"/>
</dbReference>
<name>A0A1D3DMP2_9ACTN</name>
<evidence type="ECO:0000313" key="2">
    <source>
        <dbReference type="EMBL" id="OEJ93580.1"/>
    </source>
</evidence>